<dbReference type="KEGG" id="oat:OAN307_c23570"/>
<keyword evidence="2" id="KW-1185">Reference proteome</keyword>
<evidence type="ECO:0000313" key="1">
    <source>
        <dbReference type="EMBL" id="AGI67972.1"/>
    </source>
</evidence>
<accession>M9R6Y8</accession>
<dbReference type="Proteomes" id="UP000005307">
    <property type="component" value="Chromosome"/>
</dbReference>
<proteinExistence type="predicted"/>
<reference evidence="1 2" key="1">
    <citation type="journal article" date="2013" name="PLoS ONE">
        <title>Poles Apart: Arctic and Antarctic Octadecabacter strains Share High Genome Plasticity and a New Type of Xanthorhodopsin.</title>
        <authorList>
            <person name="Vollmers J."/>
            <person name="Voget S."/>
            <person name="Dietrich S."/>
            <person name="Gollnow K."/>
            <person name="Smits M."/>
            <person name="Meyer K."/>
            <person name="Brinkhoff T."/>
            <person name="Simon M."/>
            <person name="Daniel R."/>
        </authorList>
    </citation>
    <scope>NUCLEOTIDE SEQUENCE [LARGE SCALE GENOMIC DNA]</scope>
    <source>
        <strain evidence="1 2">307</strain>
    </source>
</reference>
<evidence type="ECO:0000313" key="2">
    <source>
        <dbReference type="Proteomes" id="UP000005307"/>
    </source>
</evidence>
<name>M9R6Y8_9RHOB</name>
<dbReference type="STRING" id="391626.OAN307_c23570"/>
<protein>
    <recommendedName>
        <fullName evidence="3">Antifreeze glycopeptide polyprotein</fullName>
    </recommendedName>
</protein>
<gene>
    <name evidence="1" type="ORF">OAN307_c23570</name>
</gene>
<organism evidence="1 2">
    <name type="scientific">Octadecabacter antarcticus 307</name>
    <dbReference type="NCBI Taxonomy" id="391626"/>
    <lineage>
        <taxon>Bacteria</taxon>
        <taxon>Pseudomonadati</taxon>
        <taxon>Pseudomonadota</taxon>
        <taxon>Alphaproteobacteria</taxon>
        <taxon>Rhodobacterales</taxon>
        <taxon>Roseobacteraceae</taxon>
        <taxon>Octadecabacter</taxon>
    </lineage>
</organism>
<dbReference type="eggNOG" id="ENOG502Z7WE">
    <property type="taxonomic scope" value="Bacteria"/>
</dbReference>
<sequence>MQTRTYITIGKAATEAVHFGQKYGRGKRGELYVAIDQIFFCACGFGGRCICGLCLFGSDFHAKRFFRPCSGGCKTRDVRDRLMVVRTALVGLLVSCATPVWAQSTDVARQDAPLSAIDWLSESVQQPDVMATAPVLGTQATRTPDANEAPVANSANTPNVSVQALSGAAPRVLGLLPPSSTGLPADLWAGSDVATLIALLRAEQVDTLPAVQDLLITLTITQANPPLEAATPGAFFLARVDKLLDFGALEPAQAMLEASTPDTPELFRRWFDVSLLTGTEDAACRALRNKPDVAPTPSARIFCLSRSGDWSAAALTLNTGLALGDVDAETGSLLSRFLDPDLFENERALTPPARATPLTFRMFEAIGSPLTTVGLPRAFSQADLRANVGWKSQLEAAERLSRASAISDNALLGLYTARVPAASGGVWERARAVNALDAALVGNDHQTKYRAVTALWNEARSVGVAVPLARVFARQLIDMAADVGNNTAVGRDTSVVFTFLLLSDKYELAALNEDLAATNRFLAAVARGDPSNAFAGGAKYRLIQDAFTANPNAALVAMASLGRTGEAILRAIATLQQGIDGDQSAFKEGFATLRALGLEDVARRTALQYLLLP</sequence>
<dbReference type="EMBL" id="CP003740">
    <property type="protein sequence ID" value="AGI67972.1"/>
    <property type="molecule type" value="Genomic_DNA"/>
</dbReference>
<evidence type="ECO:0008006" key="3">
    <source>
        <dbReference type="Google" id="ProtNLM"/>
    </source>
</evidence>
<dbReference type="HOGENOM" id="CLU_516526_0_0_5"/>
<dbReference type="AlphaFoldDB" id="M9R6Y8"/>